<evidence type="ECO:0000256" key="5">
    <source>
        <dbReference type="SAM" id="MobiDB-lite"/>
    </source>
</evidence>
<dbReference type="PRINTS" id="PR01021">
    <property type="entry name" value="OMPADOMAIN"/>
</dbReference>
<evidence type="ECO:0000256" key="2">
    <source>
        <dbReference type="ARBA" id="ARBA00023136"/>
    </source>
</evidence>
<dbReference type="SUPFAM" id="SSF103088">
    <property type="entry name" value="OmpA-like"/>
    <property type="match status" value="1"/>
</dbReference>
<evidence type="ECO:0000256" key="3">
    <source>
        <dbReference type="ARBA" id="ARBA00023237"/>
    </source>
</evidence>
<reference evidence="8" key="1">
    <citation type="journal article" date="2014" name="Int. J. Syst. Evol. Microbiol.">
        <title>Complete genome sequence of Corynebacterium casei LMG S-19264T (=DSM 44701T), isolated from a smear-ripened cheese.</title>
        <authorList>
            <consortium name="US DOE Joint Genome Institute (JGI-PGF)"/>
            <person name="Walter F."/>
            <person name="Albersmeier A."/>
            <person name="Kalinowski J."/>
            <person name="Ruckert C."/>
        </authorList>
    </citation>
    <scope>NUCLEOTIDE SEQUENCE</scope>
    <source>
        <strain evidence="8">KCTC 42650</strain>
    </source>
</reference>
<accession>A0A8J3H0M4</accession>
<dbReference type="Proteomes" id="UP000626220">
    <property type="component" value="Unassembled WGS sequence"/>
</dbReference>
<evidence type="ECO:0000256" key="4">
    <source>
        <dbReference type="PROSITE-ProRule" id="PRU00473"/>
    </source>
</evidence>
<dbReference type="RefSeq" id="WP_189681482.1">
    <property type="nucleotide sequence ID" value="NZ_BNCJ01000012.1"/>
</dbReference>
<dbReference type="InterPro" id="IPR006665">
    <property type="entry name" value="OmpA-like"/>
</dbReference>
<dbReference type="InterPro" id="IPR036737">
    <property type="entry name" value="OmpA-like_sf"/>
</dbReference>
<dbReference type="InterPro" id="IPR006664">
    <property type="entry name" value="OMP_bac"/>
</dbReference>
<keyword evidence="6" id="KW-0732">Signal</keyword>
<evidence type="ECO:0000259" key="7">
    <source>
        <dbReference type="PROSITE" id="PS51123"/>
    </source>
</evidence>
<dbReference type="PANTHER" id="PTHR30329:SF21">
    <property type="entry name" value="LIPOPROTEIN YIAD-RELATED"/>
    <property type="match status" value="1"/>
</dbReference>
<keyword evidence="9" id="KW-1185">Reference proteome</keyword>
<feature type="chain" id="PRO_5035218939" evidence="6">
    <location>
        <begin position="21"/>
        <end position="307"/>
    </location>
</feature>
<evidence type="ECO:0000256" key="6">
    <source>
        <dbReference type="SAM" id="SignalP"/>
    </source>
</evidence>
<dbReference type="AlphaFoldDB" id="A0A8J3H0M4"/>
<dbReference type="PROSITE" id="PS51123">
    <property type="entry name" value="OMPA_2"/>
    <property type="match status" value="1"/>
</dbReference>
<name>A0A8J3H0M4_9RHOB</name>
<keyword evidence="3" id="KW-0998">Cell outer membrane</keyword>
<comment type="caution">
    <text evidence="8">The sequence shown here is derived from an EMBL/GenBank/DDBJ whole genome shotgun (WGS) entry which is preliminary data.</text>
</comment>
<feature type="compositionally biased region" description="Pro residues" evidence="5">
    <location>
        <begin position="169"/>
        <end position="182"/>
    </location>
</feature>
<evidence type="ECO:0000313" key="9">
    <source>
        <dbReference type="Proteomes" id="UP000626220"/>
    </source>
</evidence>
<dbReference type="CDD" id="cd07185">
    <property type="entry name" value="OmpA_C-like"/>
    <property type="match status" value="1"/>
</dbReference>
<dbReference type="InterPro" id="IPR050330">
    <property type="entry name" value="Bact_OuterMem_StrucFunc"/>
</dbReference>
<evidence type="ECO:0000313" key="8">
    <source>
        <dbReference type="EMBL" id="GHF61226.1"/>
    </source>
</evidence>
<proteinExistence type="predicted"/>
<dbReference type="PANTHER" id="PTHR30329">
    <property type="entry name" value="STATOR ELEMENT OF FLAGELLAR MOTOR COMPLEX"/>
    <property type="match status" value="1"/>
</dbReference>
<evidence type="ECO:0000256" key="1">
    <source>
        <dbReference type="ARBA" id="ARBA00004442"/>
    </source>
</evidence>
<reference evidence="8" key="2">
    <citation type="submission" date="2020-09" db="EMBL/GenBank/DDBJ databases">
        <authorList>
            <person name="Sun Q."/>
            <person name="Kim S."/>
        </authorList>
    </citation>
    <scope>NUCLEOTIDE SEQUENCE</scope>
    <source>
        <strain evidence="8">KCTC 42650</strain>
    </source>
</reference>
<gene>
    <name evidence="8" type="ORF">GCM10017056_35830</name>
</gene>
<dbReference type="GO" id="GO:0009279">
    <property type="term" value="C:cell outer membrane"/>
    <property type="evidence" value="ECO:0007669"/>
    <property type="project" value="UniProtKB-SubCell"/>
</dbReference>
<sequence>MIARLAASLVIGLAPLPGAAADLVLPTGARPLAERINPADSYDLPTAAFDGTGVPMRHFEGRVERLTWRIDTPGLTTLQLLAPLREQVEAAGYEILFQCDEAECGGFDFRFKTEVVPAPDMYVDLRNYRFLSAVRDGTQALSLLVSRSRSAAYLQIVRVNPDPGDMPETPAPEVPATSPAPAPQDLGEVLIAQGHAVLDDLVFDTGADALDPGAYASLQHLAAFMAAHPSMVIAVVGHTDSIGGLDQNIALSKRRAESVRDRLVGTLGVPAERVQAQGMGYLAPIASNLTPEGREANRRVEVILLSQ</sequence>
<organism evidence="8 9">
    <name type="scientific">Seohaeicola zhoushanensis</name>
    <dbReference type="NCBI Taxonomy" id="1569283"/>
    <lineage>
        <taxon>Bacteria</taxon>
        <taxon>Pseudomonadati</taxon>
        <taxon>Pseudomonadota</taxon>
        <taxon>Alphaproteobacteria</taxon>
        <taxon>Rhodobacterales</taxon>
        <taxon>Roseobacteraceae</taxon>
        <taxon>Seohaeicola</taxon>
    </lineage>
</organism>
<comment type="subcellular location">
    <subcellularLocation>
        <location evidence="1">Cell outer membrane</location>
    </subcellularLocation>
</comment>
<protein>
    <submittedName>
        <fullName evidence="8">Membrane protein</fullName>
    </submittedName>
</protein>
<keyword evidence="2 4" id="KW-0472">Membrane</keyword>
<dbReference type="EMBL" id="BNCJ01000012">
    <property type="protein sequence ID" value="GHF61226.1"/>
    <property type="molecule type" value="Genomic_DNA"/>
</dbReference>
<feature type="domain" description="OmpA-like" evidence="7">
    <location>
        <begin position="190"/>
        <end position="307"/>
    </location>
</feature>
<dbReference type="Gene3D" id="3.30.1330.60">
    <property type="entry name" value="OmpA-like domain"/>
    <property type="match status" value="1"/>
</dbReference>
<dbReference type="Pfam" id="PF00691">
    <property type="entry name" value="OmpA"/>
    <property type="match status" value="1"/>
</dbReference>
<feature type="region of interest" description="Disordered" evidence="5">
    <location>
        <begin position="161"/>
        <end position="184"/>
    </location>
</feature>
<feature type="signal peptide" evidence="6">
    <location>
        <begin position="1"/>
        <end position="20"/>
    </location>
</feature>